<name>A0A1F6AHB4_9BACT</name>
<proteinExistence type="predicted"/>
<sequence>MHRILLYIGGIIFALFVIMSSPKPTLAAPLGDIFSSQDSLFVRIQERIEYFFAFNVQQKVIVLEKQAERRLTRAENLVKTKDVSQVLSLIKSYETLKEKQGDLIRGAPTTVLDKAKEQTIKQQARIEVMKEDMSEEAKELIEDGQKTVIKTMIDTIDDSGTKENKDEATEFAEEIKNVIDPGSNIFVPGTNEVAPGTLEVAPGTSEVAPGVQDIKP</sequence>
<protein>
    <recommendedName>
        <fullName evidence="1">DUF5667 domain-containing protein</fullName>
    </recommendedName>
</protein>
<dbReference type="AlphaFoldDB" id="A0A1F6AHB4"/>
<gene>
    <name evidence="2" type="ORF">A3A79_03030</name>
</gene>
<dbReference type="EMBL" id="MFJV01000001">
    <property type="protein sequence ID" value="OGG24139.1"/>
    <property type="molecule type" value="Genomic_DNA"/>
</dbReference>
<evidence type="ECO:0000259" key="1">
    <source>
        <dbReference type="Pfam" id="PF18915"/>
    </source>
</evidence>
<organism evidence="2 3">
    <name type="scientific">Candidatus Gottesmanbacteria bacterium RIFCSPLOWO2_01_FULL_43_11b</name>
    <dbReference type="NCBI Taxonomy" id="1798392"/>
    <lineage>
        <taxon>Bacteria</taxon>
        <taxon>Candidatus Gottesmaniibacteriota</taxon>
    </lineage>
</organism>
<feature type="domain" description="DUF5667" evidence="1">
    <location>
        <begin position="43"/>
        <end position="136"/>
    </location>
</feature>
<dbReference type="Pfam" id="PF18915">
    <property type="entry name" value="DUF5667"/>
    <property type="match status" value="1"/>
</dbReference>
<reference evidence="2 3" key="1">
    <citation type="journal article" date="2016" name="Nat. Commun.">
        <title>Thousands of microbial genomes shed light on interconnected biogeochemical processes in an aquifer system.</title>
        <authorList>
            <person name="Anantharaman K."/>
            <person name="Brown C.T."/>
            <person name="Hug L.A."/>
            <person name="Sharon I."/>
            <person name="Castelle C.J."/>
            <person name="Probst A.J."/>
            <person name="Thomas B.C."/>
            <person name="Singh A."/>
            <person name="Wilkins M.J."/>
            <person name="Karaoz U."/>
            <person name="Brodie E.L."/>
            <person name="Williams K.H."/>
            <person name="Hubbard S.S."/>
            <person name="Banfield J.F."/>
        </authorList>
    </citation>
    <scope>NUCLEOTIDE SEQUENCE [LARGE SCALE GENOMIC DNA]</scope>
</reference>
<evidence type="ECO:0000313" key="3">
    <source>
        <dbReference type="Proteomes" id="UP000178759"/>
    </source>
</evidence>
<dbReference type="Proteomes" id="UP000178759">
    <property type="component" value="Unassembled WGS sequence"/>
</dbReference>
<dbReference type="InterPro" id="IPR043725">
    <property type="entry name" value="DUF5667"/>
</dbReference>
<accession>A0A1F6AHB4</accession>
<evidence type="ECO:0000313" key="2">
    <source>
        <dbReference type="EMBL" id="OGG24139.1"/>
    </source>
</evidence>
<comment type="caution">
    <text evidence="2">The sequence shown here is derived from an EMBL/GenBank/DDBJ whole genome shotgun (WGS) entry which is preliminary data.</text>
</comment>